<proteinExistence type="inferred from homology"/>
<gene>
    <name evidence="7" type="primary">glf</name>
</gene>
<dbReference type="SUPFAM" id="SSF54373">
    <property type="entry name" value="FAD-linked reductases, C-terminal domain"/>
    <property type="match status" value="1"/>
</dbReference>
<dbReference type="GO" id="GO:0005829">
    <property type="term" value="C:cytosol"/>
    <property type="evidence" value="ECO:0007669"/>
    <property type="project" value="TreeGrafter"/>
</dbReference>
<dbReference type="InterPro" id="IPR015899">
    <property type="entry name" value="UDP-GalPyranose_mutase_C"/>
</dbReference>
<dbReference type="PANTHER" id="PTHR21197">
    <property type="entry name" value="UDP-GALACTOPYRANOSE MUTASE"/>
    <property type="match status" value="1"/>
</dbReference>
<organism evidence="7">
    <name type="scientific">Lacticaseibacillus rhamnosus</name>
    <name type="common">Lactobacillus rhamnosus</name>
    <dbReference type="NCBI Taxonomy" id="47715"/>
    <lineage>
        <taxon>Bacteria</taxon>
        <taxon>Bacillati</taxon>
        <taxon>Bacillota</taxon>
        <taxon>Bacilli</taxon>
        <taxon>Lactobacillales</taxon>
        <taxon>Lactobacillaceae</taxon>
        <taxon>Lacticaseibacillus</taxon>
    </lineage>
</organism>
<evidence type="ECO:0000256" key="2">
    <source>
        <dbReference type="ARBA" id="ARBA00009321"/>
    </source>
</evidence>
<dbReference type="InterPro" id="IPR004379">
    <property type="entry name" value="UDP-GALP_mutase"/>
</dbReference>
<dbReference type="FunFam" id="3.40.50.720:FF:000397">
    <property type="entry name" value="UDP-galactopyranose mutase"/>
    <property type="match status" value="1"/>
</dbReference>
<evidence type="ECO:0000256" key="4">
    <source>
        <dbReference type="ARBA" id="ARBA00022827"/>
    </source>
</evidence>
<accession>C1J9I5</accession>
<dbReference type="Pfam" id="PF13450">
    <property type="entry name" value="NAD_binding_8"/>
    <property type="match status" value="1"/>
</dbReference>
<evidence type="ECO:0000256" key="3">
    <source>
        <dbReference type="ARBA" id="ARBA00022630"/>
    </source>
</evidence>
<keyword evidence="3" id="KW-0285">Flavoprotein</keyword>
<dbReference type="GO" id="GO:0050660">
    <property type="term" value="F:flavin adenine dinucleotide binding"/>
    <property type="evidence" value="ECO:0007669"/>
    <property type="project" value="TreeGrafter"/>
</dbReference>
<dbReference type="Pfam" id="PF03275">
    <property type="entry name" value="GLF"/>
    <property type="match status" value="1"/>
</dbReference>
<reference evidence="7" key="1">
    <citation type="journal article" date="2007" name="Appl. Environ. Microbiol.">
        <title>Impact of environmental and genetic factors on biofilm formation by the probiotic strain Lactobacillus rhamnosus GG.</title>
        <authorList>
            <person name="Lebeer S."/>
            <person name="Verhoeven T.L."/>
            <person name="Perea Velez M."/>
            <person name="Vanderleyden J."/>
            <person name="De Keersmaecker S.C."/>
        </authorList>
    </citation>
    <scope>NUCLEOTIDE SEQUENCE</scope>
    <source>
        <strain evidence="7">GG</strain>
    </source>
</reference>
<dbReference type="Gene3D" id="3.40.50.720">
    <property type="entry name" value="NAD(P)-binding Rossmann-like Domain"/>
    <property type="match status" value="3"/>
</dbReference>
<protein>
    <submittedName>
        <fullName evidence="7">Glf</fullName>
        <ecNumber evidence="7">5.4.99.9</ecNumber>
    </submittedName>
</protein>
<comment type="cofactor">
    <cofactor evidence="1">
        <name>FAD</name>
        <dbReference type="ChEBI" id="CHEBI:57692"/>
    </cofactor>
</comment>
<dbReference type="EC" id="5.4.99.9" evidence="7"/>
<name>C1J9I5_LACRH</name>
<evidence type="ECO:0000256" key="1">
    <source>
        <dbReference type="ARBA" id="ARBA00001974"/>
    </source>
</evidence>
<evidence type="ECO:0000256" key="5">
    <source>
        <dbReference type="ARBA" id="ARBA00023235"/>
    </source>
</evidence>
<evidence type="ECO:0000259" key="6">
    <source>
        <dbReference type="Pfam" id="PF03275"/>
    </source>
</evidence>
<feature type="domain" description="UDP-galactopyranose mutase C-terminal" evidence="6">
    <location>
        <begin position="145"/>
        <end position="350"/>
    </location>
</feature>
<keyword evidence="5 7" id="KW-0413">Isomerase</keyword>
<comment type="similarity">
    <text evidence="2">Belongs to the UDP-galactopyranose/dTDP-fucopyranose mutase family.</text>
</comment>
<dbReference type="AlphaFoldDB" id="C1J9I5"/>
<reference evidence="7" key="2">
    <citation type="journal article" date="2009" name="Appl. Environ. Microbiol.">
        <title>Identification of a Gene Cluster for the Biosynthesis of a Long, Galactose-Rich Exopolysaccharide in Lactobacillus rhamnosus GG and Functional Analysis of the Priming Glycosyltransferase.</title>
        <authorList>
            <person name="Lebeer S."/>
            <person name="Verhoeven T.L."/>
            <person name="Francius G."/>
            <person name="Schoofs G."/>
            <person name="Lambrichts I."/>
            <person name="Dufrene Y."/>
            <person name="Vanderleyden J."/>
            <person name="De Keersmaecker S.C."/>
        </authorList>
    </citation>
    <scope>NUCLEOTIDE SEQUENCE</scope>
    <source>
        <strain evidence="7">GG</strain>
    </source>
</reference>
<dbReference type="GO" id="GO:0008767">
    <property type="term" value="F:UDP-galactopyranose mutase activity"/>
    <property type="evidence" value="ECO:0007669"/>
    <property type="project" value="UniProtKB-EC"/>
</dbReference>
<evidence type="ECO:0000313" key="7">
    <source>
        <dbReference type="EMBL" id="ACN94849.1"/>
    </source>
</evidence>
<sequence length="376" mass="43761">MKLLVVGAGLFGATVAHERALKGDQVDVIEKRSHLAGNIFTEEVEGIQVHRYGAHIFHTSNKKIWEYINQFSSFNRYTNEVIANYKGEIYNLPFNMNTFNKMWGVITPAQAKAEIDKQRASMAGKVPQNLEEQAISLVGKDIYEKLIRDYTAKQWGREPKELPSFIIRRLPVRFTYDNNYFNDLYQGIPEGGYTQIVEKMLDHANIKVHLNTDFLTHKEEYLTRYDQVVYTGMIDQFFDYQLGALEYRSLRFETEVLDVDNYQGNAVVNYTDSDTPFTRIIEHKHFEFGKGNQGKTVITREFPAEWSKGDEPYYPVNDTKNNHLFTEYRDLATKKYPQVAFGGRLGLYRYYNMDQVITAALQFVKGKFFARIKTEI</sequence>
<dbReference type="SUPFAM" id="SSF51971">
    <property type="entry name" value="Nucleotide-binding domain"/>
    <property type="match status" value="1"/>
</dbReference>
<dbReference type="PANTHER" id="PTHR21197:SF0">
    <property type="entry name" value="UDP-GALACTOPYRANOSE MUTASE"/>
    <property type="match status" value="1"/>
</dbReference>
<dbReference type="EMBL" id="FJ428614">
    <property type="protein sequence ID" value="ACN94849.1"/>
    <property type="molecule type" value="Genomic_DNA"/>
</dbReference>
<keyword evidence="4" id="KW-0274">FAD</keyword>
<dbReference type="NCBIfam" id="TIGR00031">
    <property type="entry name" value="UDP-GALP_mutase"/>
    <property type="match status" value="1"/>
</dbReference>